<dbReference type="PROSITE" id="PS51257">
    <property type="entry name" value="PROKAR_LIPOPROTEIN"/>
    <property type="match status" value="1"/>
</dbReference>
<protein>
    <submittedName>
        <fullName evidence="2">Uncharacterized protein</fullName>
    </submittedName>
</protein>
<sequence length="56" mass="5350">MKKLTRPIVTAALAAVLVLGGATAANAGGAGCDTCPSGGTGYTEIGGGGGLPFFFY</sequence>
<evidence type="ECO:0000256" key="1">
    <source>
        <dbReference type="SAM" id="SignalP"/>
    </source>
</evidence>
<proteinExistence type="predicted"/>
<dbReference type="Proteomes" id="UP001410795">
    <property type="component" value="Unassembled WGS sequence"/>
</dbReference>
<dbReference type="EMBL" id="BAAAYV010000019">
    <property type="protein sequence ID" value="GAA3665785.1"/>
    <property type="molecule type" value="Genomic_DNA"/>
</dbReference>
<feature type="chain" id="PRO_5046297963" evidence="1">
    <location>
        <begin position="28"/>
        <end position="56"/>
    </location>
</feature>
<keyword evidence="1" id="KW-0732">Signal</keyword>
<keyword evidence="3" id="KW-1185">Reference proteome</keyword>
<organism evidence="2 3">
    <name type="scientific">Microbacterium marinilacus</name>
    <dbReference type="NCBI Taxonomy" id="415209"/>
    <lineage>
        <taxon>Bacteria</taxon>
        <taxon>Bacillati</taxon>
        <taxon>Actinomycetota</taxon>
        <taxon>Actinomycetes</taxon>
        <taxon>Micrococcales</taxon>
        <taxon>Microbacteriaceae</taxon>
        <taxon>Microbacterium</taxon>
    </lineage>
</organism>
<dbReference type="RefSeq" id="WP_221859616.1">
    <property type="nucleotide sequence ID" value="NZ_BAAAYV010000019.1"/>
</dbReference>
<comment type="caution">
    <text evidence="2">The sequence shown here is derived from an EMBL/GenBank/DDBJ whole genome shotgun (WGS) entry which is preliminary data.</text>
</comment>
<evidence type="ECO:0000313" key="3">
    <source>
        <dbReference type="Proteomes" id="UP001410795"/>
    </source>
</evidence>
<name>A0ABP7BRA0_9MICO</name>
<reference evidence="3" key="1">
    <citation type="journal article" date="2019" name="Int. J. Syst. Evol. Microbiol.">
        <title>The Global Catalogue of Microorganisms (GCM) 10K type strain sequencing project: providing services to taxonomists for standard genome sequencing and annotation.</title>
        <authorList>
            <consortium name="The Broad Institute Genomics Platform"/>
            <consortium name="The Broad Institute Genome Sequencing Center for Infectious Disease"/>
            <person name="Wu L."/>
            <person name="Ma J."/>
        </authorList>
    </citation>
    <scope>NUCLEOTIDE SEQUENCE [LARGE SCALE GENOMIC DNA]</scope>
    <source>
        <strain evidence="3">JCM 16546</strain>
    </source>
</reference>
<gene>
    <name evidence="2" type="ORF">GCM10022202_29860</name>
</gene>
<accession>A0ABP7BRA0</accession>
<feature type="signal peptide" evidence="1">
    <location>
        <begin position="1"/>
        <end position="27"/>
    </location>
</feature>
<evidence type="ECO:0000313" key="2">
    <source>
        <dbReference type="EMBL" id="GAA3665785.1"/>
    </source>
</evidence>